<accession>A0A1V0UQU1</accession>
<dbReference type="RefSeq" id="WP_083038991.1">
    <property type="nucleotide sequence ID" value="NZ_CP020557.1"/>
</dbReference>
<reference evidence="1 2" key="1">
    <citation type="submission" date="2017-03" db="EMBL/GenBank/DDBJ databases">
        <title>Paenibacillus larvae genome sequencing.</title>
        <authorList>
            <person name="Dingman D.W."/>
        </authorList>
    </citation>
    <scope>NUCLEOTIDE SEQUENCE [LARGE SCALE GENOMIC DNA]</scope>
    <source>
        <strain evidence="1 2">SAG 10367</strain>
    </source>
</reference>
<dbReference type="EMBL" id="CP020557">
    <property type="protein sequence ID" value="ARF67318.1"/>
    <property type="molecule type" value="Genomic_DNA"/>
</dbReference>
<protein>
    <submittedName>
        <fullName evidence="1">Uncharacterized protein</fullName>
    </submittedName>
</protein>
<dbReference type="Proteomes" id="UP000192727">
    <property type="component" value="Chromosome"/>
</dbReference>
<proteinExistence type="predicted"/>
<dbReference type="AlphaFoldDB" id="A0A1V0UQU1"/>
<gene>
    <name evidence="1" type="ORF">B7C51_04950</name>
</gene>
<sequence>MNSILYVSPLLKGWDVLRRTAEFRAQESIRGMTQRILDEGKNIGMNESHIEVTIGRNLTEKEKETLKLVNNQEKLMKTVMRLIFEAKGRGFSEGYRVRWENHPV</sequence>
<organism evidence="1 2">
    <name type="scientific">Paenibacillus larvae subsp. pulvifaciens</name>
    <dbReference type="NCBI Taxonomy" id="1477"/>
    <lineage>
        <taxon>Bacteria</taxon>
        <taxon>Bacillati</taxon>
        <taxon>Bacillota</taxon>
        <taxon>Bacilli</taxon>
        <taxon>Bacillales</taxon>
        <taxon>Paenibacillaceae</taxon>
        <taxon>Paenibacillus</taxon>
    </lineage>
</organism>
<evidence type="ECO:0000313" key="1">
    <source>
        <dbReference type="EMBL" id="ARF67318.1"/>
    </source>
</evidence>
<name>A0A1V0UQU1_9BACL</name>
<evidence type="ECO:0000313" key="2">
    <source>
        <dbReference type="Proteomes" id="UP000192727"/>
    </source>
</evidence>